<sequence>MSNIKKYNASAKYRKIRKEIKNAVHLSEVECAANSKNLKQISVQTQNIVHTENIPDINLQRGEACCSGRLRVVNDVEAEVQQVFESSDKSEDSRGLITLNKAESIENHDNDDEESDESNIAEANRSKDFLKNWAIQNNVTHSALTELLKWFTTNPIISHLPISARTILSTPNTINVEKHSKGDFYYFGLQNTLTKFALNLSSANPGVFHLDFGIVGLPIHNNNNTSFWPILCRPNVNNRTLPVFTVAIFCGKRITRKNSLCQDISGQEVETTIKLWLRSAGDRQGRREKRRTNSTQR</sequence>
<dbReference type="PANTHER" id="PTHR33053">
    <property type="entry name" value="PROTEIN, PUTATIVE-RELATED"/>
    <property type="match status" value="1"/>
</dbReference>
<feature type="region of interest" description="Disordered" evidence="1">
    <location>
        <begin position="100"/>
        <end position="119"/>
    </location>
</feature>
<gene>
    <name evidence="2" type="ORF">PSYICH_LOCUS13385</name>
</gene>
<keyword evidence="3" id="KW-1185">Reference proteome</keyword>
<evidence type="ECO:0000313" key="2">
    <source>
        <dbReference type="EMBL" id="CAH1113201.1"/>
    </source>
</evidence>
<dbReference type="EMBL" id="OV651819">
    <property type="protein sequence ID" value="CAH1113201.1"/>
    <property type="molecule type" value="Genomic_DNA"/>
</dbReference>
<dbReference type="Proteomes" id="UP001153636">
    <property type="component" value="Chromosome 7"/>
</dbReference>
<proteinExistence type="predicted"/>
<dbReference type="OrthoDB" id="6776103at2759"/>
<evidence type="ECO:0000313" key="3">
    <source>
        <dbReference type="Proteomes" id="UP001153636"/>
    </source>
</evidence>
<dbReference type="AlphaFoldDB" id="A0A9P0D7Y1"/>
<dbReference type="PANTHER" id="PTHR33053:SF24">
    <property type="entry name" value="TRANSPOSASE DOMAIN-CONTAINING PROTEIN"/>
    <property type="match status" value="1"/>
</dbReference>
<reference evidence="2" key="1">
    <citation type="submission" date="2022-01" db="EMBL/GenBank/DDBJ databases">
        <authorList>
            <person name="King R."/>
        </authorList>
    </citation>
    <scope>NUCLEOTIDE SEQUENCE</scope>
</reference>
<accession>A0A9P0D7Y1</accession>
<protein>
    <submittedName>
        <fullName evidence="2">Uncharacterized protein</fullName>
    </submittedName>
</protein>
<name>A0A9P0D7Y1_9CUCU</name>
<feature type="compositionally biased region" description="Acidic residues" evidence="1">
    <location>
        <begin position="109"/>
        <end position="119"/>
    </location>
</feature>
<evidence type="ECO:0000256" key="1">
    <source>
        <dbReference type="SAM" id="MobiDB-lite"/>
    </source>
</evidence>
<organism evidence="2 3">
    <name type="scientific">Psylliodes chrysocephalus</name>
    <dbReference type="NCBI Taxonomy" id="3402493"/>
    <lineage>
        <taxon>Eukaryota</taxon>
        <taxon>Metazoa</taxon>
        <taxon>Ecdysozoa</taxon>
        <taxon>Arthropoda</taxon>
        <taxon>Hexapoda</taxon>
        <taxon>Insecta</taxon>
        <taxon>Pterygota</taxon>
        <taxon>Neoptera</taxon>
        <taxon>Endopterygota</taxon>
        <taxon>Coleoptera</taxon>
        <taxon>Polyphaga</taxon>
        <taxon>Cucujiformia</taxon>
        <taxon>Chrysomeloidea</taxon>
        <taxon>Chrysomelidae</taxon>
        <taxon>Galerucinae</taxon>
        <taxon>Alticini</taxon>
        <taxon>Psylliodes</taxon>
    </lineage>
</organism>